<keyword evidence="5" id="KW-0964">Secreted</keyword>
<evidence type="ECO:0000256" key="5">
    <source>
        <dbReference type="ARBA" id="ARBA00022525"/>
    </source>
</evidence>
<dbReference type="AlphaFoldDB" id="A0A4Q1JSH2"/>
<dbReference type="GO" id="GO:0005576">
    <property type="term" value="C:extracellular region"/>
    <property type="evidence" value="ECO:0007669"/>
    <property type="project" value="UniProtKB-SubCell"/>
</dbReference>
<evidence type="ECO:0000256" key="2">
    <source>
        <dbReference type="ARBA" id="ARBA00004613"/>
    </source>
</evidence>
<feature type="domain" description="Flagellar hook-associated protein FlgK helical" evidence="10">
    <location>
        <begin position="92"/>
        <end position="321"/>
    </location>
</feature>
<evidence type="ECO:0000313" key="11">
    <source>
        <dbReference type="EMBL" id="RXR02674.1"/>
    </source>
</evidence>
<feature type="domain" description="Flagellar basal body rod protein N-terminal" evidence="7">
    <location>
        <begin position="4"/>
        <end position="33"/>
    </location>
</feature>
<evidence type="ECO:0000259" key="8">
    <source>
        <dbReference type="Pfam" id="PF06429"/>
    </source>
</evidence>
<dbReference type="OrthoDB" id="9802553at2"/>
<keyword evidence="12" id="KW-1185">Reference proteome</keyword>
<accession>A0A4Q1JSH2</accession>
<dbReference type="EMBL" id="SAWZ01000008">
    <property type="protein sequence ID" value="RXR02674.1"/>
    <property type="molecule type" value="Genomic_DNA"/>
</dbReference>
<dbReference type="SUPFAM" id="SSF64518">
    <property type="entry name" value="Phase 1 flagellin"/>
    <property type="match status" value="2"/>
</dbReference>
<evidence type="ECO:0000259" key="7">
    <source>
        <dbReference type="Pfam" id="PF00460"/>
    </source>
</evidence>
<evidence type="ECO:0000256" key="1">
    <source>
        <dbReference type="ARBA" id="ARBA00004365"/>
    </source>
</evidence>
<feature type="domain" description="Flagellar basal-body/hook protein C-terminal" evidence="8">
    <location>
        <begin position="583"/>
        <end position="621"/>
    </location>
</feature>
<evidence type="ECO:0000256" key="3">
    <source>
        <dbReference type="ARBA" id="ARBA00009677"/>
    </source>
</evidence>
<keyword evidence="11" id="KW-0966">Cell projection</keyword>
<dbReference type="PANTHER" id="PTHR30033:SF1">
    <property type="entry name" value="FLAGELLAR HOOK-ASSOCIATED PROTEIN 1"/>
    <property type="match status" value="1"/>
</dbReference>
<comment type="caution">
    <text evidence="11">The sequence shown here is derived from an EMBL/GenBank/DDBJ whole genome shotgun (WGS) entry which is preliminary data.</text>
</comment>
<dbReference type="GO" id="GO:0009424">
    <property type="term" value="C:bacterial-type flagellum hook"/>
    <property type="evidence" value="ECO:0007669"/>
    <property type="project" value="InterPro"/>
</dbReference>
<feature type="domain" description="Flagellar hook-associated protein 1 D2-like" evidence="9">
    <location>
        <begin position="331"/>
        <end position="410"/>
    </location>
</feature>
<dbReference type="InterPro" id="IPR001444">
    <property type="entry name" value="Flag_bb_rod_N"/>
</dbReference>
<comment type="similarity">
    <text evidence="3">Belongs to the flagella basal body rod proteins family.</text>
</comment>
<dbReference type="NCBIfam" id="TIGR02492">
    <property type="entry name" value="flgK_ends"/>
    <property type="match status" value="1"/>
</dbReference>
<evidence type="ECO:0000259" key="10">
    <source>
        <dbReference type="Pfam" id="PF22638"/>
    </source>
</evidence>
<keyword evidence="6" id="KW-0975">Bacterial flagellum</keyword>
<dbReference type="GO" id="GO:0005198">
    <property type="term" value="F:structural molecule activity"/>
    <property type="evidence" value="ECO:0007669"/>
    <property type="project" value="InterPro"/>
</dbReference>
<comment type="subcellular location">
    <subcellularLocation>
        <location evidence="1">Bacterial flagellum</location>
    </subcellularLocation>
    <subcellularLocation>
        <location evidence="2">Secreted</location>
    </subcellularLocation>
</comment>
<sequence>MSVMSTGTSALIAFQRALTTVGHNVANVNTAGYSRQTTEFATANSTYKGFGYVGNGTQIADIRRVADQMAITRLLDSSGELSRLKELSTLSSRVDTLLSDSATGLNGTWSNFFDSVSGLSSNASSTAARADVLGQAGSLASRFKQLDGQLDGLDLELNNKLVAGADQINRLASQIAKLNAQIGTNPATSSSDLLDTRDRLITELVGYTGGTAISQDGGAMNVFTAGGQALVVGASPSTIVTVADAYQPERLQLALKTGSGTVRLDKNAMGGQMGGVIEFRSTVLDPALAELGRIATGLAQSFNQAHAAGVDLYGQMGTDLFAMSAPRVTGNSANTGTATLTASIADLSTLSGQNVVLSFDGTNWSASNASTGASIPMTGTGSAADPYRVGGVDVTVGAGANAGDKFLLQPTAGVAGTLSVAISDPSRLAAASPVGASADLGNLGSGKPGKITITDAANPNLRTAASIEFIDGTQYTVDGAGPYTYVPGGSISANGWSMVLDGAPVAGDSFNITATPARSSNNGNAALLANLDDAKAFNGGSITLNGALSGLTTSVGSAARQAEYSAEAQSALNDQAQAARDSISGVNLDEEAANMLQLQQAYQAAARIISTADSMFQSILSAVRS</sequence>
<keyword evidence="11" id="KW-0282">Flagellum</keyword>
<dbReference type="InterPro" id="IPR010930">
    <property type="entry name" value="Flg_bb/hook_C_dom"/>
</dbReference>
<dbReference type="GO" id="GO:0044780">
    <property type="term" value="P:bacterial-type flagellum assembly"/>
    <property type="evidence" value="ECO:0007669"/>
    <property type="project" value="InterPro"/>
</dbReference>
<keyword evidence="11" id="KW-0969">Cilium</keyword>
<dbReference type="Pfam" id="PF22638">
    <property type="entry name" value="FlgK_D1"/>
    <property type="match status" value="1"/>
</dbReference>
<organism evidence="11 12">
    <name type="scientific">Pseudoxanthomonas composti</name>
    <dbReference type="NCBI Taxonomy" id="2137479"/>
    <lineage>
        <taxon>Bacteria</taxon>
        <taxon>Pseudomonadati</taxon>
        <taxon>Pseudomonadota</taxon>
        <taxon>Gammaproteobacteria</taxon>
        <taxon>Lysobacterales</taxon>
        <taxon>Lysobacteraceae</taxon>
        <taxon>Pseudoxanthomonas</taxon>
    </lineage>
</organism>
<dbReference type="InterPro" id="IPR002371">
    <property type="entry name" value="FlgK"/>
</dbReference>
<dbReference type="Proteomes" id="UP000289784">
    <property type="component" value="Unassembled WGS sequence"/>
</dbReference>
<evidence type="ECO:0000313" key="12">
    <source>
        <dbReference type="Proteomes" id="UP000289784"/>
    </source>
</evidence>
<protein>
    <recommendedName>
        <fullName evidence="4">Flagellar hook-associated protein 1</fullName>
    </recommendedName>
</protein>
<reference evidence="11 12" key="1">
    <citation type="submission" date="2019-01" db="EMBL/GenBank/DDBJ databases">
        <title>Pseudoxanthomonas composti sp. nov., isolated from compost.</title>
        <authorList>
            <person name="Yang G."/>
        </authorList>
    </citation>
    <scope>NUCLEOTIDE SEQUENCE [LARGE SCALE GENOMIC DNA]</scope>
    <source>
        <strain evidence="11 12">GSS15</strain>
    </source>
</reference>
<dbReference type="Pfam" id="PF21158">
    <property type="entry name" value="flgK_1st_1"/>
    <property type="match status" value="1"/>
</dbReference>
<dbReference type="InterPro" id="IPR053927">
    <property type="entry name" value="FlgK_helical"/>
</dbReference>
<evidence type="ECO:0000259" key="9">
    <source>
        <dbReference type="Pfam" id="PF21158"/>
    </source>
</evidence>
<dbReference type="RefSeq" id="WP_129471941.1">
    <property type="nucleotide sequence ID" value="NZ_SAWZ01000008.1"/>
</dbReference>
<name>A0A4Q1JSH2_9GAMM</name>
<dbReference type="Pfam" id="PF06429">
    <property type="entry name" value="Flg_bbr_C"/>
    <property type="match status" value="1"/>
</dbReference>
<dbReference type="PRINTS" id="PR01005">
    <property type="entry name" value="FLGHOOKAP1"/>
</dbReference>
<evidence type="ECO:0000256" key="6">
    <source>
        <dbReference type="ARBA" id="ARBA00023143"/>
    </source>
</evidence>
<dbReference type="InterPro" id="IPR049119">
    <property type="entry name" value="FlgK_D2-like"/>
</dbReference>
<evidence type="ECO:0000256" key="4">
    <source>
        <dbReference type="ARBA" id="ARBA00016244"/>
    </source>
</evidence>
<gene>
    <name evidence="11" type="primary">flgK</name>
    <name evidence="11" type="ORF">EPA99_14415</name>
</gene>
<dbReference type="PANTHER" id="PTHR30033">
    <property type="entry name" value="FLAGELLAR HOOK-ASSOCIATED PROTEIN 1"/>
    <property type="match status" value="1"/>
</dbReference>
<dbReference type="Pfam" id="PF00460">
    <property type="entry name" value="Flg_bb_rod"/>
    <property type="match status" value="1"/>
</dbReference>
<proteinExistence type="inferred from homology"/>